<proteinExistence type="predicted"/>
<keyword evidence="1" id="KW-0813">Transport</keyword>
<keyword evidence="3 5" id="KW-0067">ATP-binding</keyword>
<protein>
    <submittedName>
        <fullName evidence="5">ABC-2 type transport system ATP-binding protein</fullName>
    </submittedName>
</protein>
<dbReference type="InterPro" id="IPR051782">
    <property type="entry name" value="ABC_Transporter_VariousFunc"/>
</dbReference>
<dbReference type="EMBL" id="JACIBY010000001">
    <property type="protein sequence ID" value="MBB3836223.1"/>
    <property type="molecule type" value="Genomic_DNA"/>
</dbReference>
<sequence length="234" mass="26132">MIHLDAISFSYEKQPLFSGLTMHLQPGHIYGLLGANGVGKTTLLKLLAGLVFPKGGTCKVLEQEPRHRRPSLMSQLYFVADEPHLPHTTAARYADTYGVFYPNFDKSLYLEYLKEFQVPAEQVFSKLSFGQRKKVVISFALATQVPLVLMDEPTNGLDIPSKSTFRKLVAGAMTDERCIVISTHQVRDLDSLIDAVLILHQGKIVYNEDLNALAAEATAQPNLESLFQEVIQFH</sequence>
<feature type="domain" description="ABC transporter" evidence="4">
    <location>
        <begin position="2"/>
        <end position="226"/>
    </location>
</feature>
<dbReference type="Pfam" id="PF00005">
    <property type="entry name" value="ABC_tran"/>
    <property type="match status" value="1"/>
</dbReference>
<dbReference type="GO" id="GO:0016887">
    <property type="term" value="F:ATP hydrolysis activity"/>
    <property type="evidence" value="ECO:0007669"/>
    <property type="project" value="InterPro"/>
</dbReference>
<dbReference type="GO" id="GO:0005524">
    <property type="term" value="F:ATP binding"/>
    <property type="evidence" value="ECO:0007669"/>
    <property type="project" value="UniProtKB-KW"/>
</dbReference>
<evidence type="ECO:0000256" key="2">
    <source>
        <dbReference type="ARBA" id="ARBA00022741"/>
    </source>
</evidence>
<dbReference type="PROSITE" id="PS50893">
    <property type="entry name" value="ABC_TRANSPORTER_2"/>
    <property type="match status" value="1"/>
</dbReference>
<name>A0A7W5ZF75_9BACT</name>
<keyword evidence="6" id="KW-1185">Reference proteome</keyword>
<dbReference type="SUPFAM" id="SSF52540">
    <property type="entry name" value="P-loop containing nucleoside triphosphate hydrolases"/>
    <property type="match status" value="1"/>
</dbReference>
<reference evidence="5 6" key="1">
    <citation type="submission" date="2020-08" db="EMBL/GenBank/DDBJ databases">
        <title>Genomic Encyclopedia of Type Strains, Phase IV (KMG-IV): sequencing the most valuable type-strain genomes for metagenomic binning, comparative biology and taxonomic classification.</title>
        <authorList>
            <person name="Goeker M."/>
        </authorList>
    </citation>
    <scope>NUCLEOTIDE SEQUENCE [LARGE SCALE GENOMIC DNA]</scope>
    <source>
        <strain evidence="5 6">DSM 17976</strain>
    </source>
</reference>
<gene>
    <name evidence="5" type="ORF">FHS57_000205</name>
</gene>
<dbReference type="InterPro" id="IPR003439">
    <property type="entry name" value="ABC_transporter-like_ATP-bd"/>
</dbReference>
<dbReference type="Proteomes" id="UP000541352">
    <property type="component" value="Unassembled WGS sequence"/>
</dbReference>
<dbReference type="Gene3D" id="3.40.50.300">
    <property type="entry name" value="P-loop containing nucleotide triphosphate hydrolases"/>
    <property type="match status" value="1"/>
</dbReference>
<dbReference type="InterPro" id="IPR003593">
    <property type="entry name" value="AAA+_ATPase"/>
</dbReference>
<comment type="caution">
    <text evidence="5">The sequence shown here is derived from an EMBL/GenBank/DDBJ whole genome shotgun (WGS) entry which is preliminary data.</text>
</comment>
<dbReference type="InterPro" id="IPR027417">
    <property type="entry name" value="P-loop_NTPase"/>
</dbReference>
<dbReference type="SMART" id="SM00382">
    <property type="entry name" value="AAA"/>
    <property type="match status" value="1"/>
</dbReference>
<dbReference type="PANTHER" id="PTHR42939:SF1">
    <property type="entry name" value="ABC TRANSPORTER ATP-BINDING PROTEIN ALBC-RELATED"/>
    <property type="match status" value="1"/>
</dbReference>
<organism evidence="5 6">
    <name type="scientific">Runella defluvii</name>
    <dbReference type="NCBI Taxonomy" id="370973"/>
    <lineage>
        <taxon>Bacteria</taxon>
        <taxon>Pseudomonadati</taxon>
        <taxon>Bacteroidota</taxon>
        <taxon>Cytophagia</taxon>
        <taxon>Cytophagales</taxon>
        <taxon>Spirosomataceae</taxon>
        <taxon>Runella</taxon>
    </lineage>
</organism>
<evidence type="ECO:0000259" key="4">
    <source>
        <dbReference type="PROSITE" id="PS50893"/>
    </source>
</evidence>
<evidence type="ECO:0000256" key="1">
    <source>
        <dbReference type="ARBA" id="ARBA00022448"/>
    </source>
</evidence>
<dbReference type="PANTHER" id="PTHR42939">
    <property type="entry name" value="ABC TRANSPORTER ATP-BINDING PROTEIN ALBC-RELATED"/>
    <property type="match status" value="1"/>
</dbReference>
<dbReference type="RefSeq" id="WP_183971000.1">
    <property type="nucleotide sequence ID" value="NZ_JACIBY010000001.1"/>
</dbReference>
<dbReference type="AlphaFoldDB" id="A0A7W5ZF75"/>
<accession>A0A7W5ZF75</accession>
<dbReference type="CDD" id="cd03230">
    <property type="entry name" value="ABC_DR_subfamily_A"/>
    <property type="match status" value="1"/>
</dbReference>
<keyword evidence="2" id="KW-0547">Nucleotide-binding</keyword>
<evidence type="ECO:0000313" key="6">
    <source>
        <dbReference type="Proteomes" id="UP000541352"/>
    </source>
</evidence>
<evidence type="ECO:0000256" key="3">
    <source>
        <dbReference type="ARBA" id="ARBA00022840"/>
    </source>
</evidence>
<evidence type="ECO:0000313" key="5">
    <source>
        <dbReference type="EMBL" id="MBB3836223.1"/>
    </source>
</evidence>